<proteinExistence type="predicted"/>
<evidence type="ECO:0000313" key="3">
    <source>
        <dbReference type="EMBL" id="CDH57118.1"/>
    </source>
</evidence>
<protein>
    <submittedName>
        <fullName evidence="3">Uncharacterized protein</fullName>
    </submittedName>
</protein>
<evidence type="ECO:0000256" key="1">
    <source>
        <dbReference type="SAM" id="Coils"/>
    </source>
</evidence>
<feature type="region of interest" description="Disordered" evidence="2">
    <location>
        <begin position="1"/>
        <end position="25"/>
    </location>
</feature>
<dbReference type="OrthoDB" id="2377384at2759"/>
<dbReference type="AlphaFoldDB" id="A0A068S412"/>
<dbReference type="VEuPathDB" id="FungiDB:LCOR_08099.1"/>
<evidence type="ECO:0000313" key="4">
    <source>
        <dbReference type="Proteomes" id="UP000027586"/>
    </source>
</evidence>
<sequence>MAEDEMRPERSTSSSRTTGSDIGELQQKISKAERELTQMRLELEQTRQQAKAAELHAQESGRTNRKLKTEIQTLTDMSNRKDRQAENAKATAFFFEGQVKKYTDEIETAQRGMGHLKELDDQLREAKRQQQQLETDAQQEHDQVRGDIQKIQEKYRAEKSELEAVIAQAYEDLAKTSARALQIQQDAEDRIQKVVGPMDQEIKKLEEEHLEMEKRQSEMIRGVQQEIEQLRSKLDASEASTRSHEEIMTMVQKEMDRIMRRLRSIDQAEL</sequence>
<dbReference type="Proteomes" id="UP000027586">
    <property type="component" value="Unassembled WGS sequence"/>
</dbReference>
<organism evidence="3 4">
    <name type="scientific">Lichtheimia corymbifera JMRC:FSU:9682</name>
    <dbReference type="NCBI Taxonomy" id="1263082"/>
    <lineage>
        <taxon>Eukaryota</taxon>
        <taxon>Fungi</taxon>
        <taxon>Fungi incertae sedis</taxon>
        <taxon>Mucoromycota</taxon>
        <taxon>Mucoromycotina</taxon>
        <taxon>Mucoromycetes</taxon>
        <taxon>Mucorales</taxon>
        <taxon>Lichtheimiaceae</taxon>
        <taxon>Lichtheimia</taxon>
    </lineage>
</organism>
<reference evidence="3" key="1">
    <citation type="submission" date="2013-08" db="EMBL/GenBank/DDBJ databases">
        <title>Gene expansion shapes genome architecture in the human pathogen Lichtheimia corymbifera: an evolutionary genomics analysis in the ancient terrestrial Mucorales (Mucoromycotina).</title>
        <authorList>
            <person name="Schwartze V.U."/>
            <person name="Winter S."/>
            <person name="Shelest E."/>
            <person name="Marcet-Houben M."/>
            <person name="Horn F."/>
            <person name="Wehner S."/>
            <person name="Hoffmann K."/>
            <person name="Riege K."/>
            <person name="Sammeth M."/>
            <person name="Nowrousian M."/>
            <person name="Valiante V."/>
            <person name="Linde J."/>
            <person name="Jacobsen I.D."/>
            <person name="Marz M."/>
            <person name="Brakhage A.A."/>
            <person name="Gabaldon T."/>
            <person name="Bocker S."/>
            <person name="Voigt K."/>
        </authorList>
    </citation>
    <scope>NUCLEOTIDE SEQUENCE [LARGE SCALE GENOMIC DNA]</scope>
    <source>
        <strain evidence="3">FSU 9682</strain>
    </source>
</reference>
<feature type="compositionally biased region" description="Low complexity" evidence="2">
    <location>
        <begin position="11"/>
        <end position="20"/>
    </location>
</feature>
<feature type="coiled-coil region" evidence="1">
    <location>
        <begin position="213"/>
        <end position="240"/>
    </location>
</feature>
<evidence type="ECO:0000256" key="2">
    <source>
        <dbReference type="SAM" id="MobiDB-lite"/>
    </source>
</evidence>
<feature type="compositionally biased region" description="Basic and acidic residues" evidence="2">
    <location>
        <begin position="1"/>
        <end position="10"/>
    </location>
</feature>
<feature type="region of interest" description="Disordered" evidence="2">
    <location>
        <begin position="47"/>
        <end position="68"/>
    </location>
</feature>
<keyword evidence="1" id="KW-0175">Coiled coil</keyword>
<accession>A0A068S412</accession>
<dbReference type="EMBL" id="CBTN010000043">
    <property type="protein sequence ID" value="CDH57118.1"/>
    <property type="molecule type" value="Genomic_DNA"/>
</dbReference>
<keyword evidence="4" id="KW-1185">Reference proteome</keyword>
<gene>
    <name evidence="3" type="ORF">LCOR_08099.1</name>
</gene>
<comment type="caution">
    <text evidence="3">The sequence shown here is derived from an EMBL/GenBank/DDBJ whole genome shotgun (WGS) entry which is preliminary data.</text>
</comment>
<dbReference type="STRING" id="1263082.A0A068S412"/>
<name>A0A068S412_9FUNG</name>
<feature type="region of interest" description="Disordered" evidence="2">
    <location>
        <begin position="122"/>
        <end position="144"/>
    </location>
</feature>